<dbReference type="InterPro" id="IPR037185">
    <property type="entry name" value="EmrE-like"/>
</dbReference>
<evidence type="ECO:0000256" key="1">
    <source>
        <dbReference type="ARBA" id="ARBA00004141"/>
    </source>
</evidence>
<feature type="transmembrane region" description="Helical" evidence="5">
    <location>
        <begin position="12"/>
        <end position="36"/>
    </location>
</feature>
<comment type="subcellular location">
    <subcellularLocation>
        <location evidence="1">Membrane</location>
        <topology evidence="1">Multi-pass membrane protein</topology>
    </subcellularLocation>
</comment>
<dbReference type="Gene3D" id="1.10.3730.20">
    <property type="match status" value="1"/>
</dbReference>
<feature type="transmembrane region" description="Helical" evidence="5">
    <location>
        <begin position="369"/>
        <end position="391"/>
    </location>
</feature>
<dbReference type="EMBL" id="LJSK01000036">
    <property type="protein sequence ID" value="KPI88926.1"/>
    <property type="molecule type" value="Genomic_DNA"/>
</dbReference>
<evidence type="ECO:0000256" key="5">
    <source>
        <dbReference type="SAM" id="Phobius"/>
    </source>
</evidence>
<evidence type="ECO:0000313" key="7">
    <source>
        <dbReference type="Proteomes" id="UP000038009"/>
    </source>
</evidence>
<feature type="transmembrane region" description="Helical" evidence="5">
    <location>
        <begin position="287"/>
        <end position="309"/>
    </location>
</feature>
<proteinExistence type="predicted"/>
<dbReference type="OrthoDB" id="408493at2759"/>
<dbReference type="GO" id="GO:0015165">
    <property type="term" value="F:pyrimidine nucleotide-sugar transmembrane transporter activity"/>
    <property type="evidence" value="ECO:0007669"/>
    <property type="project" value="InterPro"/>
</dbReference>
<feature type="transmembrane region" description="Helical" evidence="5">
    <location>
        <begin position="321"/>
        <end position="338"/>
    </location>
</feature>
<keyword evidence="7" id="KW-1185">Reference proteome</keyword>
<dbReference type="PANTHER" id="PTHR10231">
    <property type="entry name" value="NUCLEOTIDE-SUGAR TRANSMEMBRANE TRANSPORTER"/>
    <property type="match status" value="1"/>
</dbReference>
<name>A0A0N0P7L9_LEPSE</name>
<feature type="transmembrane region" description="Helical" evidence="5">
    <location>
        <begin position="248"/>
        <end position="267"/>
    </location>
</feature>
<reference evidence="6 7" key="1">
    <citation type="journal article" date="2015" name="PLoS Pathog.">
        <title>Leptomonas seymouri: Adaptations to the Dixenous Life Cycle Analyzed by Genome Sequencing, Transcriptome Profiling and Co-infection with Leishmania donovani.</title>
        <authorList>
            <person name="Kraeva N."/>
            <person name="Butenko A."/>
            <person name="Hlavacova J."/>
            <person name="Kostygov A."/>
            <person name="Myskova J."/>
            <person name="Grybchuk D."/>
            <person name="Lestinova T."/>
            <person name="Votypka J."/>
            <person name="Volf P."/>
            <person name="Opperdoes F."/>
            <person name="Flegontov P."/>
            <person name="Lukes J."/>
            <person name="Yurchenko V."/>
        </authorList>
    </citation>
    <scope>NUCLEOTIDE SEQUENCE [LARGE SCALE GENOMIC DNA]</scope>
    <source>
        <strain evidence="6 7">ATCC 30220</strain>
    </source>
</reference>
<dbReference type="SUPFAM" id="SSF103481">
    <property type="entry name" value="Multidrug resistance efflux transporter EmrE"/>
    <property type="match status" value="1"/>
</dbReference>
<keyword evidence="3 5" id="KW-1133">Transmembrane helix</keyword>
<dbReference type="NCBIfam" id="TIGR00803">
    <property type="entry name" value="nst"/>
    <property type="match status" value="1"/>
</dbReference>
<dbReference type="GO" id="GO:0000139">
    <property type="term" value="C:Golgi membrane"/>
    <property type="evidence" value="ECO:0007669"/>
    <property type="project" value="InterPro"/>
</dbReference>
<sequence>MPSLIRALRRRLFNFSTIALILLAFQNAGYIVLMGYAQKLQDVPPSFGQPTKKKFAPAHFLAITEVLKLLICNVWCMAEVLIKMQAEEQEAVHQELIYVECDEPSSDNRAARDSYGYITKPHHLHHNGVKVLGTDKNHSSKMNASPLDPAFPSKSTAFSGALSRRLWAHPNFLAEFASRMRHAIGLDEKYKEVLLMIVPAVLYIIQGLLLIVALRYLDPTVFQILYQVRIMFLAVMMRTVLDLQLSAIRWAALVALMVGIVLAQLAMQRKEKEGKTSKTHTSWSIEGTLAALAGAFLSSFSGVFTEYVYKKRGNLFTLSARSVHLALFSLVYFFFVFARDAWWSAPGEVSKHSGMSAFLSTFFDGFTGLVWFLVVLQALGGILVGLVVRYCNNIVKSFSTAFAIVLSGTASVFLFDLPLEPVFLLGSFLVISSITVYSLKK</sequence>
<keyword evidence="2 5" id="KW-0812">Transmembrane</keyword>
<feature type="transmembrane region" description="Helical" evidence="5">
    <location>
        <begin position="421"/>
        <end position="439"/>
    </location>
</feature>
<dbReference type="AlphaFoldDB" id="A0A0N0P7L9"/>
<evidence type="ECO:0000313" key="6">
    <source>
        <dbReference type="EMBL" id="KPI88926.1"/>
    </source>
</evidence>
<dbReference type="Proteomes" id="UP000038009">
    <property type="component" value="Unassembled WGS sequence"/>
</dbReference>
<dbReference type="PIRSF" id="PIRSF005799">
    <property type="entry name" value="UDP-gal_transpt"/>
    <property type="match status" value="1"/>
</dbReference>
<gene>
    <name evidence="6" type="ORF">ABL78_1971</name>
</gene>
<organism evidence="6 7">
    <name type="scientific">Leptomonas seymouri</name>
    <dbReference type="NCBI Taxonomy" id="5684"/>
    <lineage>
        <taxon>Eukaryota</taxon>
        <taxon>Discoba</taxon>
        <taxon>Euglenozoa</taxon>
        <taxon>Kinetoplastea</taxon>
        <taxon>Metakinetoplastina</taxon>
        <taxon>Trypanosomatida</taxon>
        <taxon>Trypanosomatidae</taxon>
        <taxon>Leishmaniinae</taxon>
        <taxon>Leptomonas</taxon>
    </lineage>
</organism>
<evidence type="ECO:0000256" key="3">
    <source>
        <dbReference type="ARBA" id="ARBA00022989"/>
    </source>
</evidence>
<feature type="transmembrane region" description="Helical" evidence="5">
    <location>
        <begin position="193"/>
        <end position="214"/>
    </location>
</feature>
<evidence type="ECO:0000256" key="2">
    <source>
        <dbReference type="ARBA" id="ARBA00022692"/>
    </source>
</evidence>
<dbReference type="Pfam" id="PF04142">
    <property type="entry name" value="Nuc_sug_transp"/>
    <property type="match status" value="1"/>
</dbReference>
<keyword evidence="4 5" id="KW-0472">Membrane</keyword>
<protein>
    <submittedName>
        <fullName evidence="6">Putative CMP-sialic acid transporter</fullName>
    </submittedName>
</protein>
<feature type="transmembrane region" description="Helical" evidence="5">
    <location>
        <begin position="398"/>
        <end position="415"/>
    </location>
</feature>
<feature type="transmembrane region" description="Helical" evidence="5">
    <location>
        <begin position="220"/>
        <end position="241"/>
    </location>
</feature>
<evidence type="ECO:0000256" key="4">
    <source>
        <dbReference type="ARBA" id="ARBA00023136"/>
    </source>
</evidence>
<dbReference type="OMA" id="NCAVALF"/>
<feature type="transmembrane region" description="Helical" evidence="5">
    <location>
        <begin position="56"/>
        <end position="76"/>
    </location>
</feature>
<comment type="caution">
    <text evidence="6">The sequence shown here is derived from an EMBL/GenBank/DDBJ whole genome shotgun (WGS) entry which is preliminary data.</text>
</comment>
<accession>A0A0N0P7L9</accession>
<dbReference type="InterPro" id="IPR007271">
    <property type="entry name" value="Nuc_sug_transpt"/>
</dbReference>
<dbReference type="VEuPathDB" id="TriTrypDB:Lsey_0036_0200"/>